<keyword evidence="2" id="KW-0238">DNA-binding</keyword>
<dbReference type="GO" id="GO:0003677">
    <property type="term" value="F:DNA binding"/>
    <property type="evidence" value="ECO:0007669"/>
    <property type="project" value="UniProtKB-KW"/>
</dbReference>
<dbReference type="EMBL" id="FSRC01000002">
    <property type="protein sequence ID" value="SIO05097.1"/>
    <property type="molecule type" value="Genomic_DNA"/>
</dbReference>
<proteinExistence type="predicted"/>
<keyword evidence="1" id="KW-0805">Transcription regulation</keyword>
<protein>
    <submittedName>
        <fullName evidence="5">Regulatory protein, luxR family</fullName>
    </submittedName>
</protein>
<evidence type="ECO:0000256" key="3">
    <source>
        <dbReference type="ARBA" id="ARBA00023163"/>
    </source>
</evidence>
<dbReference type="SUPFAM" id="SSF46894">
    <property type="entry name" value="C-terminal effector domain of the bipartite response regulators"/>
    <property type="match status" value="1"/>
</dbReference>
<gene>
    <name evidence="5" type="ORF">SAMN05444394_3129</name>
</gene>
<dbReference type="Proteomes" id="UP000185221">
    <property type="component" value="Unassembled WGS sequence"/>
</dbReference>
<dbReference type="RefSeq" id="WP_074225886.1">
    <property type="nucleotide sequence ID" value="NZ_FSRC01000002.1"/>
</dbReference>
<dbReference type="CDD" id="cd06170">
    <property type="entry name" value="LuxR_C_like"/>
    <property type="match status" value="1"/>
</dbReference>
<name>A0A1N6GC93_9BACT</name>
<dbReference type="PROSITE" id="PS50043">
    <property type="entry name" value="HTH_LUXR_2"/>
    <property type="match status" value="1"/>
</dbReference>
<dbReference type="PROSITE" id="PS00622">
    <property type="entry name" value="HTH_LUXR_1"/>
    <property type="match status" value="1"/>
</dbReference>
<organism evidence="5 6">
    <name type="scientific">Algoriphagus halophilus</name>
    <dbReference type="NCBI Taxonomy" id="226505"/>
    <lineage>
        <taxon>Bacteria</taxon>
        <taxon>Pseudomonadati</taxon>
        <taxon>Bacteroidota</taxon>
        <taxon>Cytophagia</taxon>
        <taxon>Cytophagales</taxon>
        <taxon>Cyclobacteriaceae</taxon>
        <taxon>Algoriphagus</taxon>
    </lineage>
</organism>
<dbReference type="SMART" id="SM00421">
    <property type="entry name" value="HTH_LUXR"/>
    <property type="match status" value="1"/>
</dbReference>
<sequence length="269" mass="31492">MDKVLLKDLKKQDKYSKFFHSWKEQEFKDSPNEEKMLADLEVLSQNIGMREGLVIACFDYRNLSLGFFTGNIEELTGYPASMFKSKGMETSFTMIHPDDREELFRFQKIVLDAFHQLSIPERHRFEFSYTTRWVHRTTQEVFWMMGRVKPYLIDSAGNFAMDLHIIVKLHTPPKTKNYDWNYSYVKDDGTRIFVSKNSPSNREISLTKKEKEIVSLILDGLGSKEISEKLNISFNTVSTHRKNILRKLGAKNLGEMIKIIASYDFDMVL</sequence>
<dbReference type="InterPro" id="IPR036388">
    <property type="entry name" value="WH-like_DNA-bd_sf"/>
</dbReference>
<dbReference type="InterPro" id="IPR016032">
    <property type="entry name" value="Sig_transdc_resp-reg_C-effctor"/>
</dbReference>
<dbReference type="PANTHER" id="PTHR44688">
    <property type="entry name" value="DNA-BINDING TRANSCRIPTIONAL ACTIVATOR DEVR_DOSR"/>
    <property type="match status" value="1"/>
</dbReference>
<accession>A0A1N6GC93</accession>
<keyword evidence="3" id="KW-0804">Transcription</keyword>
<dbReference type="Gene3D" id="3.30.450.20">
    <property type="entry name" value="PAS domain"/>
    <property type="match status" value="1"/>
</dbReference>
<reference evidence="6" key="1">
    <citation type="submission" date="2016-11" db="EMBL/GenBank/DDBJ databases">
        <authorList>
            <person name="Varghese N."/>
            <person name="Submissions S."/>
        </authorList>
    </citation>
    <scope>NUCLEOTIDE SEQUENCE [LARGE SCALE GENOMIC DNA]</scope>
    <source>
        <strain evidence="6">DSM 15292</strain>
    </source>
</reference>
<feature type="domain" description="HTH luxR-type" evidence="4">
    <location>
        <begin position="199"/>
        <end position="264"/>
    </location>
</feature>
<dbReference type="Pfam" id="PF00196">
    <property type="entry name" value="GerE"/>
    <property type="match status" value="1"/>
</dbReference>
<evidence type="ECO:0000313" key="5">
    <source>
        <dbReference type="EMBL" id="SIO05097.1"/>
    </source>
</evidence>
<dbReference type="PRINTS" id="PR00038">
    <property type="entry name" value="HTHLUXR"/>
</dbReference>
<dbReference type="STRING" id="226505.SAMN05444394_3129"/>
<evidence type="ECO:0000313" key="6">
    <source>
        <dbReference type="Proteomes" id="UP000185221"/>
    </source>
</evidence>
<dbReference type="PANTHER" id="PTHR44688:SF16">
    <property type="entry name" value="DNA-BINDING TRANSCRIPTIONAL ACTIVATOR DEVR_DOSR"/>
    <property type="match status" value="1"/>
</dbReference>
<dbReference type="InterPro" id="IPR000792">
    <property type="entry name" value="Tscrpt_reg_LuxR_C"/>
</dbReference>
<dbReference type="GO" id="GO:0006355">
    <property type="term" value="P:regulation of DNA-templated transcription"/>
    <property type="evidence" value="ECO:0007669"/>
    <property type="project" value="InterPro"/>
</dbReference>
<dbReference type="OrthoDB" id="1727128at2"/>
<dbReference type="AlphaFoldDB" id="A0A1N6GC93"/>
<evidence type="ECO:0000259" key="4">
    <source>
        <dbReference type="PROSITE" id="PS50043"/>
    </source>
</evidence>
<keyword evidence="6" id="KW-1185">Reference proteome</keyword>
<evidence type="ECO:0000256" key="1">
    <source>
        <dbReference type="ARBA" id="ARBA00023015"/>
    </source>
</evidence>
<dbReference type="Gene3D" id="1.10.10.10">
    <property type="entry name" value="Winged helix-like DNA-binding domain superfamily/Winged helix DNA-binding domain"/>
    <property type="match status" value="1"/>
</dbReference>
<evidence type="ECO:0000256" key="2">
    <source>
        <dbReference type="ARBA" id="ARBA00023125"/>
    </source>
</evidence>